<dbReference type="Pfam" id="PF02449">
    <property type="entry name" value="Glyco_hydro_42"/>
    <property type="match status" value="1"/>
</dbReference>
<feature type="binding site" evidence="8">
    <location>
        <position position="316"/>
    </location>
    <ligand>
        <name>substrate</name>
    </ligand>
</feature>
<dbReference type="OrthoDB" id="9800974at2"/>
<evidence type="ECO:0000256" key="9">
    <source>
        <dbReference type="PIRSR" id="PIRSR001084-3"/>
    </source>
</evidence>
<evidence type="ECO:0000313" key="14">
    <source>
        <dbReference type="Proteomes" id="UP000031972"/>
    </source>
</evidence>
<dbReference type="Gene3D" id="3.40.50.880">
    <property type="match status" value="1"/>
</dbReference>
<feature type="domain" description="Beta-galactosidase C-terminal" evidence="12">
    <location>
        <begin position="615"/>
        <end position="671"/>
    </location>
</feature>
<feature type="active site" description="Nucleophile" evidence="7">
    <location>
        <position position="308"/>
    </location>
</feature>
<dbReference type="InterPro" id="IPR029062">
    <property type="entry name" value="Class_I_gatase-like"/>
</dbReference>
<feature type="domain" description="Beta-galactosidase trimerisation" evidence="11">
    <location>
        <begin position="398"/>
        <end position="604"/>
    </location>
</feature>
<evidence type="ECO:0000259" key="11">
    <source>
        <dbReference type="Pfam" id="PF08532"/>
    </source>
</evidence>
<dbReference type="Gene3D" id="2.60.40.1180">
    <property type="entry name" value="Golgi alpha-mannosidase II"/>
    <property type="match status" value="1"/>
</dbReference>
<dbReference type="EC" id="3.2.1.23" evidence="3 6"/>
<evidence type="ECO:0000256" key="7">
    <source>
        <dbReference type="PIRSR" id="PIRSR001084-1"/>
    </source>
</evidence>
<accession>A0A0C2VVG3</accession>
<dbReference type="GO" id="GO:0004565">
    <property type="term" value="F:beta-galactosidase activity"/>
    <property type="evidence" value="ECO:0007669"/>
    <property type="project" value="UniProtKB-EC"/>
</dbReference>
<comment type="similarity">
    <text evidence="2 6">Belongs to the glycosyl hydrolase 42 family.</text>
</comment>
<protein>
    <recommendedName>
        <fullName evidence="3 6">Beta-galactosidase</fullName>
        <shortName evidence="6">Beta-gal</shortName>
        <ecNumber evidence="3 6">3.2.1.23</ecNumber>
    </recommendedName>
</protein>
<dbReference type="GO" id="GO:0046872">
    <property type="term" value="F:metal ion binding"/>
    <property type="evidence" value="ECO:0007669"/>
    <property type="project" value="UniProtKB-KW"/>
</dbReference>
<dbReference type="SUPFAM" id="SSF52317">
    <property type="entry name" value="Class I glutamine amidotransferase-like"/>
    <property type="match status" value="1"/>
</dbReference>
<feature type="binding site" evidence="9">
    <location>
        <position position="155"/>
    </location>
    <ligand>
        <name>Zn(2+)</name>
        <dbReference type="ChEBI" id="CHEBI:29105"/>
    </ligand>
</feature>
<feature type="binding site" evidence="8">
    <location>
        <position position="149"/>
    </location>
    <ligand>
        <name>substrate</name>
    </ligand>
</feature>
<dbReference type="InterPro" id="IPR013529">
    <property type="entry name" value="Glyco_hydro_42_N"/>
</dbReference>
<evidence type="ECO:0000256" key="1">
    <source>
        <dbReference type="ARBA" id="ARBA00001412"/>
    </source>
</evidence>
<evidence type="ECO:0000259" key="10">
    <source>
        <dbReference type="Pfam" id="PF02449"/>
    </source>
</evidence>
<comment type="caution">
    <text evidence="13">The sequence shown here is derived from an EMBL/GenBank/DDBJ whole genome shotgun (WGS) entry which is preliminary data.</text>
</comment>
<feature type="binding site" evidence="9">
    <location>
        <position position="157"/>
    </location>
    <ligand>
        <name>Zn(2+)</name>
        <dbReference type="ChEBI" id="CHEBI:29105"/>
    </ligand>
</feature>
<dbReference type="SUPFAM" id="SSF51445">
    <property type="entry name" value="(Trans)glycosidases"/>
    <property type="match status" value="1"/>
</dbReference>
<organism evidence="13 14">
    <name type="scientific">Jeotgalibacillus campisalis</name>
    <dbReference type="NCBI Taxonomy" id="220754"/>
    <lineage>
        <taxon>Bacteria</taxon>
        <taxon>Bacillati</taxon>
        <taxon>Bacillota</taxon>
        <taxon>Bacilli</taxon>
        <taxon>Bacillales</taxon>
        <taxon>Caryophanaceae</taxon>
        <taxon>Jeotgalibacillus</taxon>
    </lineage>
</organism>
<dbReference type="Pfam" id="PF08532">
    <property type="entry name" value="Glyco_hydro_42M"/>
    <property type="match status" value="1"/>
</dbReference>
<dbReference type="InterPro" id="IPR013738">
    <property type="entry name" value="Beta_galactosidase_Trimer"/>
</dbReference>
<keyword evidence="14" id="KW-1185">Reference proteome</keyword>
<dbReference type="EMBL" id="JXRR01000013">
    <property type="protein sequence ID" value="KIL48401.1"/>
    <property type="molecule type" value="Genomic_DNA"/>
</dbReference>
<proteinExistence type="inferred from homology"/>
<evidence type="ECO:0000256" key="3">
    <source>
        <dbReference type="ARBA" id="ARBA00012756"/>
    </source>
</evidence>
<dbReference type="Gene3D" id="3.20.20.80">
    <property type="entry name" value="Glycosidases"/>
    <property type="match status" value="1"/>
</dbReference>
<reference evidence="13 14" key="1">
    <citation type="submission" date="2015-01" db="EMBL/GenBank/DDBJ databases">
        <title>Jeotgalibacillus campisalis genome sequencing.</title>
        <authorList>
            <person name="Goh K.M."/>
            <person name="Chan K.-G."/>
            <person name="Yaakop A.S."/>
            <person name="Ee R."/>
            <person name="Gan H.M."/>
            <person name="Chan C.S."/>
        </authorList>
    </citation>
    <scope>NUCLEOTIDE SEQUENCE [LARGE SCALE GENOMIC DNA]</scope>
    <source>
        <strain evidence="13 14">SF-57</strain>
    </source>
</reference>
<comment type="catalytic activity">
    <reaction evidence="1 6">
        <text>Hydrolysis of terminal non-reducing beta-D-galactose residues in beta-D-galactosides.</text>
        <dbReference type="EC" id="3.2.1.23"/>
    </reaction>
</comment>
<dbReference type="GO" id="GO:0006012">
    <property type="term" value="P:galactose metabolic process"/>
    <property type="evidence" value="ECO:0007669"/>
    <property type="project" value="InterPro"/>
</dbReference>
<evidence type="ECO:0000256" key="2">
    <source>
        <dbReference type="ARBA" id="ARBA00005940"/>
    </source>
</evidence>
<dbReference type="GO" id="GO:0009341">
    <property type="term" value="C:beta-galactosidase complex"/>
    <property type="evidence" value="ECO:0007669"/>
    <property type="project" value="InterPro"/>
</dbReference>
<dbReference type="RefSeq" id="WP_041056555.1">
    <property type="nucleotide sequence ID" value="NZ_JXRR01000013.1"/>
</dbReference>
<feature type="binding site" evidence="8">
    <location>
        <position position="111"/>
    </location>
    <ligand>
        <name>substrate</name>
    </ligand>
</feature>
<dbReference type="Pfam" id="PF08533">
    <property type="entry name" value="Glyco_hydro_42C"/>
    <property type="match status" value="1"/>
</dbReference>
<feature type="active site" description="Proton donor" evidence="7">
    <location>
        <position position="150"/>
    </location>
</feature>
<dbReference type="PANTHER" id="PTHR36447:SF1">
    <property type="entry name" value="BETA-GALACTOSIDASE GANA"/>
    <property type="match status" value="1"/>
</dbReference>
<evidence type="ECO:0000313" key="13">
    <source>
        <dbReference type="EMBL" id="KIL48401.1"/>
    </source>
</evidence>
<keyword evidence="4 6" id="KW-0378">Hydrolase</keyword>
<feature type="binding site" evidence="9">
    <location>
        <position position="160"/>
    </location>
    <ligand>
        <name>Zn(2+)</name>
        <dbReference type="ChEBI" id="CHEBI:29105"/>
    </ligand>
</feature>
<dbReference type="PIRSF" id="PIRSF001084">
    <property type="entry name" value="B-galactosidase"/>
    <property type="match status" value="1"/>
</dbReference>
<dbReference type="CDD" id="cd03143">
    <property type="entry name" value="A4_beta-galactosidase_middle_domain"/>
    <property type="match status" value="1"/>
</dbReference>
<evidence type="ECO:0000256" key="8">
    <source>
        <dbReference type="PIRSR" id="PIRSR001084-2"/>
    </source>
</evidence>
<keyword evidence="9" id="KW-0479">Metal-binding</keyword>
<keyword evidence="5 6" id="KW-0326">Glycosidase</keyword>
<name>A0A0C2VVG3_9BACL</name>
<dbReference type="AlphaFoldDB" id="A0A0C2VVG3"/>
<evidence type="ECO:0000256" key="6">
    <source>
        <dbReference type="PIRNR" id="PIRNR001084"/>
    </source>
</evidence>
<dbReference type="InterPro" id="IPR003476">
    <property type="entry name" value="Glyco_hydro_42"/>
</dbReference>
<dbReference type="InterPro" id="IPR017853">
    <property type="entry name" value="GH"/>
</dbReference>
<evidence type="ECO:0000256" key="4">
    <source>
        <dbReference type="ARBA" id="ARBA00022801"/>
    </source>
</evidence>
<gene>
    <name evidence="13" type="ORF">KR50_14370</name>
</gene>
<keyword evidence="9" id="KW-0862">Zinc</keyword>
<evidence type="ECO:0000256" key="5">
    <source>
        <dbReference type="ARBA" id="ARBA00023295"/>
    </source>
</evidence>
<dbReference type="InterPro" id="IPR013739">
    <property type="entry name" value="Beta_galactosidase_C"/>
</dbReference>
<dbReference type="Proteomes" id="UP000031972">
    <property type="component" value="Unassembled WGS sequence"/>
</dbReference>
<dbReference type="PATRIC" id="fig|220754.4.peg.1461"/>
<dbReference type="PANTHER" id="PTHR36447">
    <property type="entry name" value="BETA-GALACTOSIDASE GANA"/>
    <property type="match status" value="1"/>
</dbReference>
<feature type="domain" description="Glycoside hydrolase family 42 N-terminal" evidence="10">
    <location>
        <begin position="14"/>
        <end position="385"/>
    </location>
</feature>
<evidence type="ECO:0000259" key="12">
    <source>
        <dbReference type="Pfam" id="PF08533"/>
    </source>
</evidence>
<feature type="binding site" evidence="9">
    <location>
        <position position="115"/>
    </location>
    <ligand>
        <name>Zn(2+)</name>
        <dbReference type="ChEBI" id="CHEBI:29105"/>
    </ligand>
</feature>
<dbReference type="InterPro" id="IPR013780">
    <property type="entry name" value="Glyco_hydro_b"/>
</dbReference>
<sequence length="675" mass="76731">MIHEKVKKVLYGGDYNPEQWPKEIWKEDMRITKLAEMDIMTVNVFSWAKLQPDEDIYDFSTLDQVMDLLAEENRYACLATSTAVHPAWMAHRYPDVLRTDFDGRRRKFGLRHNSCPNSPSYRRFAGRLVEEIAKRYHDHPALLLWHVSNEFGGDCYCSQCEEGFRIWLKNKYGSLDEVNRVWNTSFWGHTFYAWEEIVAPNNLSEHLGQYDYTAFQGISLDYRRFNSDSMLDCFKLEQDILKKWTPGINVTTNLMGTYKPIDYHKWAKEMDIVSWDSYPQAGSSPLLNSMSHDIMRGLKHGQSFMLMEQTPSVTNWHPYNELKRPGEMRLHSWQAIAHGADTVMFFQIRRSIGACEKFHGAVIDHAGHEHTRVFRECAALGNELAVLGDTLLHATTPAKAAILFDWDNWWAMELSSGPSRDLKYVEEVFKYYEAFQRCNVPVDVISVKDDLSSYQIVAAPVLYMVKAGMAKKLEDFTQSGGTFITTFFSGIVDEHDLVVTGGYPGELRPLLGIWVEEIDSLPPGKTNKVVMKEDGSDYHASILCDLLHLEGAEAVASFASDFYEGMPALTKNHFGQGHAWYAAASMDHEFMERLISSLCTSHGLKPLLGTKAPADVEVTAREKDGVTYIFLLNHSQETGTVSLDKIYTNILDGEEYEGAIDLSPFGVAVLKVSGQ</sequence>